<feature type="transmembrane region" description="Helical" evidence="2">
    <location>
        <begin position="274"/>
        <end position="295"/>
    </location>
</feature>
<keyword evidence="2" id="KW-0812">Transmembrane</keyword>
<keyword evidence="2" id="KW-0472">Membrane</keyword>
<dbReference type="AlphaFoldDB" id="A0A8H4VIT4"/>
<keyword evidence="4" id="KW-1185">Reference proteome</keyword>
<dbReference type="EMBL" id="JAACJL010000062">
    <property type="protein sequence ID" value="KAF4609420.1"/>
    <property type="molecule type" value="Genomic_DNA"/>
</dbReference>
<organism evidence="3 4">
    <name type="scientific">Agrocybe pediades</name>
    <dbReference type="NCBI Taxonomy" id="84607"/>
    <lineage>
        <taxon>Eukaryota</taxon>
        <taxon>Fungi</taxon>
        <taxon>Dikarya</taxon>
        <taxon>Basidiomycota</taxon>
        <taxon>Agaricomycotina</taxon>
        <taxon>Agaricomycetes</taxon>
        <taxon>Agaricomycetidae</taxon>
        <taxon>Agaricales</taxon>
        <taxon>Agaricineae</taxon>
        <taxon>Strophariaceae</taxon>
        <taxon>Agrocybe</taxon>
    </lineage>
</organism>
<feature type="compositionally biased region" description="Polar residues" evidence="1">
    <location>
        <begin position="245"/>
        <end position="263"/>
    </location>
</feature>
<proteinExistence type="predicted"/>
<keyword evidence="2" id="KW-1133">Transmembrane helix</keyword>
<name>A0A8H4VIT4_9AGAR</name>
<evidence type="ECO:0000313" key="3">
    <source>
        <dbReference type="EMBL" id="KAF4609420.1"/>
    </source>
</evidence>
<evidence type="ECO:0000256" key="2">
    <source>
        <dbReference type="SAM" id="Phobius"/>
    </source>
</evidence>
<feature type="region of interest" description="Disordered" evidence="1">
    <location>
        <begin position="447"/>
        <end position="481"/>
    </location>
</feature>
<feature type="compositionally biased region" description="Acidic residues" evidence="1">
    <location>
        <begin position="471"/>
        <end position="481"/>
    </location>
</feature>
<feature type="compositionally biased region" description="Pro residues" evidence="1">
    <location>
        <begin position="378"/>
        <end position="388"/>
    </location>
</feature>
<evidence type="ECO:0000256" key="1">
    <source>
        <dbReference type="SAM" id="MobiDB-lite"/>
    </source>
</evidence>
<sequence length="481" mass="52290">MSKRTEYTGTFLSAVFTSSSGEDNIISNCTLDGKLLQLDIVFIPQFTSPKRVDRIICLPGNESTLGAGSHRFQAFSNGSPDLGFDGLFYVPMDFEAVKSVPDLVYPVRRNLTMAGDTFDFPFKGDQAALYTVYGDGGINQPVNLSYSLDGFPPINWTTDSTTLFPDTTITDYLLIQTNFEPDLSSHTLHVELRTDNVLVPLQYVIVQNSESNSGRNRVAFPINTSVPGSSASTTPTSAVPSQTSFSAGMNPTSSSAGPSQTIRAQHHRPGRDTVIYISVSVSVALILVFLGAVLVRRQRMKRARSHLFKAPNASGMILPFVERPSILRLTFDAVDSKNRRRMGIANGPERGRIGKRARNGEHPGPQMASVASVQSRVPRPPPTPPHPPQQMDQTTTPMAPVPAIAPTQPTYRFHEDAGSVRTTTPVPEEEVIDLPPNYSSILSRFRRASPAEGGESNGEGHGSGVTHESPEVDEEEIGMAY</sequence>
<evidence type="ECO:0000313" key="4">
    <source>
        <dbReference type="Proteomes" id="UP000521872"/>
    </source>
</evidence>
<feature type="compositionally biased region" description="Low complexity" evidence="1">
    <location>
        <begin position="225"/>
        <end position="244"/>
    </location>
</feature>
<comment type="caution">
    <text evidence="3">The sequence shown here is derived from an EMBL/GenBank/DDBJ whole genome shotgun (WGS) entry which is preliminary data.</text>
</comment>
<accession>A0A8H4VIT4</accession>
<feature type="region of interest" description="Disordered" evidence="1">
    <location>
        <begin position="340"/>
        <end position="397"/>
    </location>
</feature>
<dbReference type="Proteomes" id="UP000521872">
    <property type="component" value="Unassembled WGS sequence"/>
</dbReference>
<gene>
    <name evidence="3" type="ORF">D9613_012922</name>
</gene>
<protein>
    <submittedName>
        <fullName evidence="3">Uncharacterized protein</fullName>
    </submittedName>
</protein>
<feature type="region of interest" description="Disordered" evidence="1">
    <location>
        <begin position="225"/>
        <end position="263"/>
    </location>
</feature>
<reference evidence="3 4" key="1">
    <citation type="submission" date="2019-12" db="EMBL/GenBank/DDBJ databases">
        <authorList>
            <person name="Floudas D."/>
            <person name="Bentzer J."/>
            <person name="Ahren D."/>
            <person name="Johansson T."/>
            <person name="Persson P."/>
            <person name="Tunlid A."/>
        </authorList>
    </citation>
    <scope>NUCLEOTIDE SEQUENCE [LARGE SCALE GENOMIC DNA]</scope>
    <source>
        <strain evidence="3 4">CBS 102.39</strain>
    </source>
</reference>